<sequence length="241" mass="28131">MLGIHTGLVSKVMSVAPLVQWTHCSIHVEALALKGLDEYLKNTLDDAVKIVNFIKARLMNSRLFGVLCDEMGSEHKQILLHCEVRCLSRGKVLSMFELRDKLMVFLKNGDCDGKHANYYLDCVTDENWLKRFSYFADIFSAFNFLTLTQQGKDVHKFFVQDRVEAIIIKLQRWSKKCYFPKVQAENHWIRNPFEEDYIKKVKLSSNEEDSLIELLRDHTLKSFLEQHHWSHSGQMFGNSIQ</sequence>
<comment type="caution">
    <text evidence="1">The sequence shown here is derived from an EMBL/GenBank/DDBJ whole genome shotgun (WGS) entry which is preliminary data.</text>
</comment>
<dbReference type="PANTHER" id="PTHR45913">
    <property type="entry name" value="EPM2A-INTERACTING PROTEIN 1"/>
    <property type="match status" value="1"/>
</dbReference>
<dbReference type="EMBL" id="BGPR01000651">
    <property type="protein sequence ID" value="GBM30049.1"/>
    <property type="molecule type" value="Genomic_DNA"/>
</dbReference>
<dbReference type="PANTHER" id="PTHR45913:SF19">
    <property type="entry name" value="LOW QUALITY PROTEIN: ZINC FINGER BED DOMAIN-CONTAINING PROTEIN 5-LIKE"/>
    <property type="match status" value="1"/>
</dbReference>
<dbReference type="AlphaFoldDB" id="A0A4Y2ENZ3"/>
<name>A0A4Y2ENZ3_ARAVE</name>
<proteinExistence type="predicted"/>
<protein>
    <submittedName>
        <fullName evidence="1">SCAN domain-containing protein 3</fullName>
    </submittedName>
</protein>
<gene>
    <name evidence="1" type="primary">ZBED9_38</name>
    <name evidence="1" type="ORF">AVEN_88266_1</name>
</gene>
<dbReference type="Proteomes" id="UP000499080">
    <property type="component" value="Unassembled WGS sequence"/>
</dbReference>
<evidence type="ECO:0000313" key="2">
    <source>
        <dbReference type="Proteomes" id="UP000499080"/>
    </source>
</evidence>
<organism evidence="1 2">
    <name type="scientific">Araneus ventricosus</name>
    <name type="common">Orbweaver spider</name>
    <name type="synonym">Epeira ventricosa</name>
    <dbReference type="NCBI Taxonomy" id="182803"/>
    <lineage>
        <taxon>Eukaryota</taxon>
        <taxon>Metazoa</taxon>
        <taxon>Ecdysozoa</taxon>
        <taxon>Arthropoda</taxon>
        <taxon>Chelicerata</taxon>
        <taxon>Arachnida</taxon>
        <taxon>Araneae</taxon>
        <taxon>Araneomorphae</taxon>
        <taxon>Entelegynae</taxon>
        <taxon>Araneoidea</taxon>
        <taxon>Araneidae</taxon>
        <taxon>Araneus</taxon>
    </lineage>
</organism>
<dbReference type="OrthoDB" id="6418415at2759"/>
<accession>A0A4Y2ENZ3</accession>
<evidence type="ECO:0000313" key="1">
    <source>
        <dbReference type="EMBL" id="GBM30049.1"/>
    </source>
</evidence>
<reference evidence="1 2" key="1">
    <citation type="journal article" date="2019" name="Sci. Rep.">
        <title>Orb-weaving spider Araneus ventricosus genome elucidates the spidroin gene catalogue.</title>
        <authorList>
            <person name="Kono N."/>
            <person name="Nakamura H."/>
            <person name="Ohtoshi R."/>
            <person name="Moran D.A.P."/>
            <person name="Shinohara A."/>
            <person name="Yoshida Y."/>
            <person name="Fujiwara M."/>
            <person name="Mori M."/>
            <person name="Tomita M."/>
            <person name="Arakawa K."/>
        </authorList>
    </citation>
    <scope>NUCLEOTIDE SEQUENCE [LARGE SCALE GENOMIC DNA]</scope>
</reference>
<keyword evidence="2" id="KW-1185">Reference proteome</keyword>